<evidence type="ECO:0000256" key="1">
    <source>
        <dbReference type="SAM" id="SignalP"/>
    </source>
</evidence>
<keyword evidence="1" id="KW-0732">Signal</keyword>
<accession>A0A1B1AJ76</accession>
<dbReference type="STRING" id="1759059.ATE48_12155"/>
<sequence>MKKLALVALALALTACGQTATPPAPEAPTAAIPTGSFDVFGTSPEFAFIADTSANAMELRMNYETIASATYAPPQTTPSGAQIVSGDLTVDFVTQDCDINGASYPLRVTIQARGQEPVTGCGIERWDTHLLELMPYIDACIAKSPETRWVTYARHSGSNVNVRMRGDGGEQDCVASFANPQSAVSQQRNEDSRVPGEGVAIFVRAPGAQPGGECYDAPEVRSASGELIGWKADPMGC</sequence>
<evidence type="ECO:0008006" key="4">
    <source>
        <dbReference type="Google" id="ProtNLM"/>
    </source>
</evidence>
<dbReference type="KEGG" id="cbot:ATE48_12155"/>
<dbReference type="Proteomes" id="UP000092498">
    <property type="component" value="Chromosome"/>
</dbReference>
<proteinExistence type="predicted"/>
<organism evidence="2 3">
    <name type="scientific">Candidatus Viadribacter manganicus</name>
    <dbReference type="NCBI Taxonomy" id="1759059"/>
    <lineage>
        <taxon>Bacteria</taxon>
        <taxon>Pseudomonadati</taxon>
        <taxon>Pseudomonadota</taxon>
        <taxon>Alphaproteobacteria</taxon>
        <taxon>Hyphomonadales</taxon>
        <taxon>Hyphomonadaceae</taxon>
        <taxon>Candidatus Viadribacter</taxon>
    </lineage>
</organism>
<reference evidence="2 3" key="1">
    <citation type="submission" date="2015-11" db="EMBL/GenBank/DDBJ databases">
        <title>Whole-Genome Sequence of Candidatus Oderbacter manganicum from the National Park Lower Oder Valley, Germany.</title>
        <authorList>
            <person name="Braun B."/>
            <person name="Liere K."/>
            <person name="Szewzyk U."/>
        </authorList>
    </citation>
    <scope>NUCLEOTIDE SEQUENCE [LARGE SCALE GENOMIC DNA]</scope>
    <source>
        <strain evidence="2 3">OTSz_A_272</strain>
    </source>
</reference>
<feature type="chain" id="PRO_5008518886" description="Lipoprotein" evidence="1">
    <location>
        <begin position="21"/>
        <end position="237"/>
    </location>
</feature>
<dbReference type="OrthoDB" id="9809132at2"/>
<keyword evidence="3" id="KW-1185">Reference proteome</keyword>
<gene>
    <name evidence="2" type="ORF">ATE48_12155</name>
</gene>
<evidence type="ECO:0000313" key="3">
    <source>
        <dbReference type="Proteomes" id="UP000092498"/>
    </source>
</evidence>
<dbReference type="EMBL" id="CP013244">
    <property type="protein sequence ID" value="ANP46616.1"/>
    <property type="molecule type" value="Genomic_DNA"/>
</dbReference>
<dbReference type="InParanoid" id="A0A1B1AJ76"/>
<feature type="signal peptide" evidence="1">
    <location>
        <begin position="1"/>
        <end position="20"/>
    </location>
</feature>
<dbReference type="RefSeq" id="WP_066771885.1">
    <property type="nucleotide sequence ID" value="NZ_CP013244.1"/>
</dbReference>
<dbReference type="PROSITE" id="PS51257">
    <property type="entry name" value="PROKAR_LIPOPROTEIN"/>
    <property type="match status" value="1"/>
</dbReference>
<evidence type="ECO:0000313" key="2">
    <source>
        <dbReference type="EMBL" id="ANP46616.1"/>
    </source>
</evidence>
<dbReference type="AlphaFoldDB" id="A0A1B1AJ76"/>
<name>A0A1B1AJ76_9PROT</name>
<protein>
    <recommendedName>
        <fullName evidence="4">Lipoprotein</fullName>
    </recommendedName>
</protein>